<dbReference type="GO" id="GO:0008933">
    <property type="term" value="F:peptidoglycan lytic transglycosylase activity"/>
    <property type="evidence" value="ECO:0007669"/>
    <property type="project" value="InterPro"/>
</dbReference>
<feature type="compositionally biased region" description="Low complexity" evidence="2">
    <location>
        <begin position="227"/>
        <end position="237"/>
    </location>
</feature>
<dbReference type="EMBL" id="CP001896">
    <property type="protein sequence ID" value="ADC62686.1"/>
    <property type="molecule type" value="Genomic_DNA"/>
</dbReference>
<dbReference type="PROSITE" id="PS00922">
    <property type="entry name" value="TRANSGLYCOSYLASE"/>
    <property type="match status" value="1"/>
</dbReference>
<accession>D3RU27</accession>
<dbReference type="GO" id="GO:0016020">
    <property type="term" value="C:membrane"/>
    <property type="evidence" value="ECO:0007669"/>
    <property type="project" value="InterPro"/>
</dbReference>
<evidence type="ECO:0000256" key="3">
    <source>
        <dbReference type="SAM" id="SignalP"/>
    </source>
</evidence>
<feature type="signal peptide" evidence="3">
    <location>
        <begin position="1"/>
        <end position="21"/>
    </location>
</feature>
<keyword evidence="6" id="KW-1185">Reference proteome</keyword>
<dbReference type="AlphaFoldDB" id="D3RU27"/>
<feature type="compositionally biased region" description="Basic and acidic residues" evidence="2">
    <location>
        <begin position="263"/>
        <end position="273"/>
    </location>
</feature>
<feature type="chain" id="PRO_5003049601" evidence="3">
    <location>
        <begin position="22"/>
        <end position="284"/>
    </location>
</feature>
<dbReference type="Gene3D" id="1.10.530.10">
    <property type="match status" value="1"/>
</dbReference>
<dbReference type="GO" id="GO:0000270">
    <property type="term" value="P:peptidoglycan metabolic process"/>
    <property type="evidence" value="ECO:0007669"/>
    <property type="project" value="InterPro"/>
</dbReference>
<evidence type="ECO:0000313" key="6">
    <source>
        <dbReference type="Proteomes" id="UP000001441"/>
    </source>
</evidence>
<dbReference type="HOGENOM" id="CLU_978759_0_0_6"/>
<evidence type="ECO:0000313" key="5">
    <source>
        <dbReference type="EMBL" id="ADC62686.1"/>
    </source>
</evidence>
<evidence type="ECO:0000259" key="4">
    <source>
        <dbReference type="Pfam" id="PF01464"/>
    </source>
</evidence>
<sequence>MHPGRMLLPTLSFLILPLAQADPSLAAPVAQEVERPSLPRPSVPAKGHIEAMIDRLARTHALDPVLVHALIRAESGYDPLAVSPAGAVGLMQVMPETAADYGVQGVDQLFDPEVNLRTGMRHLKRLLAKYGSIGPAVMAYNAGEGALERSGGFVTYSETQRYTHRVLTDYLLKKGLRPYSEQARDHIGLDLRPEMAIAGDTAAVDSAVRSRPPRDQDRWSSRFDTGSLQQPKLLRPLPQRRQRLSSQLDTASSSSLKSRLMKPSRERLIDTNRRLSPRLAMRQP</sequence>
<reference evidence="5 6" key="1">
    <citation type="journal article" date="2011" name="Stand. Genomic Sci.">
        <title>Complete genome sequence of Allochromatium vinosum DSM 180(T).</title>
        <authorList>
            <person name="Weissgerber T."/>
            <person name="Zigann R."/>
            <person name="Bruce D."/>
            <person name="Chang Y.J."/>
            <person name="Detter J.C."/>
            <person name="Han C."/>
            <person name="Hauser L."/>
            <person name="Jeffries C.D."/>
            <person name="Land M."/>
            <person name="Munk A.C."/>
            <person name="Tapia R."/>
            <person name="Dahl C."/>
        </authorList>
    </citation>
    <scope>NUCLEOTIDE SEQUENCE [LARGE SCALE GENOMIC DNA]</scope>
    <source>
        <strain evidence="6">ATCC 17899 / DSM 180 / NBRC 103801 / NCIMB 10441 / D</strain>
    </source>
</reference>
<dbReference type="RefSeq" id="WP_012970960.1">
    <property type="nucleotide sequence ID" value="NC_013851.1"/>
</dbReference>
<feature type="compositionally biased region" description="Basic and acidic residues" evidence="2">
    <location>
        <begin position="212"/>
        <end position="221"/>
    </location>
</feature>
<dbReference type="eggNOG" id="COG0741">
    <property type="taxonomic scope" value="Bacteria"/>
</dbReference>
<dbReference type="PANTHER" id="PTHR37423:SF2">
    <property type="entry name" value="MEMBRANE-BOUND LYTIC MUREIN TRANSGLYCOSYLASE C"/>
    <property type="match status" value="1"/>
</dbReference>
<comment type="similarity">
    <text evidence="1">Belongs to the transglycosylase Slt family.</text>
</comment>
<organism evidence="5 6">
    <name type="scientific">Allochromatium vinosum (strain ATCC 17899 / DSM 180 / NBRC 103801 / NCIMB 10441 / D)</name>
    <name type="common">Chromatium vinosum</name>
    <dbReference type="NCBI Taxonomy" id="572477"/>
    <lineage>
        <taxon>Bacteria</taxon>
        <taxon>Pseudomonadati</taxon>
        <taxon>Pseudomonadota</taxon>
        <taxon>Gammaproteobacteria</taxon>
        <taxon>Chromatiales</taxon>
        <taxon>Chromatiaceae</taxon>
        <taxon>Allochromatium</taxon>
    </lineage>
</organism>
<dbReference type="CAZy" id="GH23">
    <property type="family name" value="Glycoside Hydrolase Family 23"/>
</dbReference>
<name>D3RU27_ALLVD</name>
<gene>
    <name evidence="5" type="ordered locus">Alvin_1757</name>
</gene>
<dbReference type="KEGG" id="alv:Alvin_1757"/>
<dbReference type="PANTHER" id="PTHR37423">
    <property type="entry name" value="SOLUBLE LYTIC MUREIN TRANSGLYCOSYLASE-RELATED"/>
    <property type="match status" value="1"/>
</dbReference>
<dbReference type="Proteomes" id="UP000001441">
    <property type="component" value="Chromosome"/>
</dbReference>
<dbReference type="SUPFAM" id="SSF53955">
    <property type="entry name" value="Lysozyme-like"/>
    <property type="match status" value="1"/>
</dbReference>
<feature type="domain" description="Transglycosylase SLT" evidence="4">
    <location>
        <begin position="53"/>
        <end position="150"/>
    </location>
</feature>
<proteinExistence type="inferred from homology"/>
<evidence type="ECO:0000256" key="2">
    <source>
        <dbReference type="SAM" id="MobiDB-lite"/>
    </source>
</evidence>
<feature type="compositionally biased region" description="Low complexity" evidence="2">
    <location>
        <begin position="244"/>
        <end position="258"/>
    </location>
</feature>
<feature type="region of interest" description="Disordered" evidence="2">
    <location>
        <begin position="204"/>
        <end position="284"/>
    </location>
</feature>
<dbReference type="InterPro" id="IPR000189">
    <property type="entry name" value="Transglyc_AS"/>
</dbReference>
<dbReference type="CDD" id="cd00254">
    <property type="entry name" value="LT-like"/>
    <property type="match status" value="1"/>
</dbReference>
<dbReference type="InterPro" id="IPR008258">
    <property type="entry name" value="Transglycosylase_SLT_dom_1"/>
</dbReference>
<evidence type="ECO:0000256" key="1">
    <source>
        <dbReference type="ARBA" id="ARBA00007734"/>
    </source>
</evidence>
<protein>
    <submittedName>
        <fullName evidence="5">Lytic transglycosylase catalytic</fullName>
    </submittedName>
</protein>
<dbReference type="InterPro" id="IPR023346">
    <property type="entry name" value="Lysozyme-like_dom_sf"/>
</dbReference>
<dbReference type="Pfam" id="PF01464">
    <property type="entry name" value="SLT"/>
    <property type="match status" value="1"/>
</dbReference>
<dbReference type="OrthoDB" id="92254at2"/>
<dbReference type="STRING" id="572477.Alvin_1757"/>
<keyword evidence="3" id="KW-0732">Signal</keyword>